<reference evidence="2" key="2">
    <citation type="submission" date="2025-09" db="UniProtKB">
        <authorList>
            <consortium name="Ensembl"/>
        </authorList>
    </citation>
    <scope>IDENTIFICATION</scope>
</reference>
<evidence type="ECO:0000313" key="3">
    <source>
        <dbReference type="Proteomes" id="UP000694548"/>
    </source>
</evidence>
<keyword evidence="3" id="KW-1185">Reference proteome</keyword>
<reference evidence="2" key="1">
    <citation type="submission" date="2025-08" db="UniProtKB">
        <authorList>
            <consortium name="Ensembl"/>
        </authorList>
    </citation>
    <scope>IDENTIFICATION</scope>
</reference>
<evidence type="ECO:0000313" key="2">
    <source>
        <dbReference type="Ensembl" id="ENSNFUP00015018784.1"/>
    </source>
</evidence>
<organism evidence="2 3">
    <name type="scientific">Nothobranchius furzeri</name>
    <name type="common">Turquoise killifish</name>
    <dbReference type="NCBI Taxonomy" id="105023"/>
    <lineage>
        <taxon>Eukaryota</taxon>
        <taxon>Metazoa</taxon>
        <taxon>Chordata</taxon>
        <taxon>Craniata</taxon>
        <taxon>Vertebrata</taxon>
        <taxon>Euteleostomi</taxon>
        <taxon>Actinopterygii</taxon>
        <taxon>Neopterygii</taxon>
        <taxon>Teleostei</taxon>
        <taxon>Neoteleostei</taxon>
        <taxon>Acanthomorphata</taxon>
        <taxon>Ovalentaria</taxon>
        <taxon>Atherinomorphae</taxon>
        <taxon>Cyprinodontiformes</taxon>
        <taxon>Nothobranchiidae</taxon>
        <taxon>Nothobranchius</taxon>
    </lineage>
</organism>
<dbReference type="Ensembl" id="ENSNFUT00015019641.1">
    <property type="protein sequence ID" value="ENSNFUP00015018784.1"/>
    <property type="gene ID" value="ENSNFUG00015008980.1"/>
</dbReference>
<dbReference type="PANTHER" id="PTHR33481">
    <property type="entry name" value="REVERSE TRANSCRIPTASE"/>
    <property type="match status" value="1"/>
</dbReference>
<dbReference type="PROSITE" id="PS50878">
    <property type="entry name" value="RT_POL"/>
    <property type="match status" value="1"/>
</dbReference>
<sequence>MLLELYHRVWEGGILPQSWKEAVVVPIRKPGKDNTDPGNYRPTALTSNICKIMGCMINERLMYYNESKGYISKCQSGFRRGRNTMDPVLCLEYEVRKAQINKESVVDVFFDIEKAYDTMWREGLLNKIRKMGINGQMFEWIKNFLMGRLIQVRIGIVLSEKFPVENGTPQGSTVSPLLFSLMINYVFNGIKDGMGFSRFADDGAIWKRGENVKFIVKKLQEAIGKVEEWSYKWFKFSVEKTKTMFFTRKKVREDLKLKLYSQELERVNKFKFLGIWFDERITWGVHIQSIMDKSKKVLNIMRCLVGSEWGADRKSMKAIFNGLIRSVLDYGCVAYNSAAKTTLLKLNSIQNQALRLCTGAFKNNPISSFTGRDG</sequence>
<name>A0A8C6LHB5_NOTFU</name>
<dbReference type="SUPFAM" id="SSF56672">
    <property type="entry name" value="DNA/RNA polymerases"/>
    <property type="match status" value="1"/>
</dbReference>
<dbReference type="PANTHER" id="PTHR33481:SF1">
    <property type="entry name" value="ENDONUCLEASE_EXONUCLEASE_PHOSPHATASE DOMAIN-CONTAINING PROTEIN-RELATED"/>
    <property type="match status" value="1"/>
</dbReference>
<dbReference type="Proteomes" id="UP000694548">
    <property type="component" value="Unassembled WGS sequence"/>
</dbReference>
<dbReference type="CDD" id="cd01650">
    <property type="entry name" value="RT_nLTR_like"/>
    <property type="match status" value="1"/>
</dbReference>
<accession>A0A8C6LHB5</accession>
<dbReference type="AlphaFoldDB" id="A0A8C6LHB5"/>
<dbReference type="Pfam" id="PF00078">
    <property type="entry name" value="RVT_1"/>
    <property type="match status" value="1"/>
</dbReference>
<evidence type="ECO:0000259" key="1">
    <source>
        <dbReference type="PROSITE" id="PS50878"/>
    </source>
</evidence>
<proteinExistence type="predicted"/>
<dbReference type="InterPro" id="IPR000477">
    <property type="entry name" value="RT_dom"/>
</dbReference>
<dbReference type="InterPro" id="IPR043502">
    <property type="entry name" value="DNA/RNA_pol_sf"/>
</dbReference>
<dbReference type="GeneTree" id="ENSGT01060000248530"/>
<protein>
    <recommendedName>
        <fullName evidence="1">Reverse transcriptase domain-containing protein</fullName>
    </recommendedName>
</protein>
<feature type="domain" description="Reverse transcriptase" evidence="1">
    <location>
        <begin position="8"/>
        <end position="277"/>
    </location>
</feature>